<comment type="caution">
    <text evidence="3">The sequence shown here is derived from an EMBL/GenBank/DDBJ whole genome shotgun (WGS) entry which is preliminary data.</text>
</comment>
<reference evidence="3" key="1">
    <citation type="submission" date="2020-10" db="EMBL/GenBank/DDBJ databases">
        <title>Connecting structure to function with the recovery of over 1000 high-quality activated sludge metagenome-assembled genomes encoding full-length rRNA genes using long-read sequencing.</title>
        <authorList>
            <person name="Singleton C.M."/>
            <person name="Petriglieri F."/>
            <person name="Kristensen J.M."/>
            <person name="Kirkegaard R.H."/>
            <person name="Michaelsen T.Y."/>
            <person name="Andersen M.H."/>
            <person name="Karst S.M."/>
            <person name="Dueholm M.S."/>
            <person name="Nielsen P.H."/>
            <person name="Albertsen M."/>
        </authorList>
    </citation>
    <scope>NUCLEOTIDE SEQUENCE</scope>
    <source>
        <strain evidence="3">EsbW_18-Q3-R4-48_MAXAC.044</strain>
    </source>
</reference>
<accession>A0A9D7F8U4</accession>
<evidence type="ECO:0000256" key="1">
    <source>
        <dbReference type="SAM" id="MobiDB-lite"/>
    </source>
</evidence>
<dbReference type="AlphaFoldDB" id="A0A9D7F8U4"/>
<dbReference type="EMBL" id="JADJNC010000026">
    <property type="protein sequence ID" value="MBK7424285.1"/>
    <property type="molecule type" value="Genomic_DNA"/>
</dbReference>
<evidence type="ECO:0000313" key="3">
    <source>
        <dbReference type="EMBL" id="MBK7424285.1"/>
    </source>
</evidence>
<dbReference type="InterPro" id="IPR007730">
    <property type="entry name" value="SPOR-like_dom"/>
</dbReference>
<evidence type="ECO:0000313" key="4">
    <source>
        <dbReference type="Proteomes" id="UP000886602"/>
    </source>
</evidence>
<dbReference type="Pfam" id="PF05036">
    <property type="entry name" value="SPOR"/>
    <property type="match status" value="1"/>
</dbReference>
<proteinExistence type="predicted"/>
<gene>
    <name evidence="3" type="ORF">IPJ48_15070</name>
</gene>
<dbReference type="Gene3D" id="3.30.70.1070">
    <property type="entry name" value="Sporulation related repeat"/>
    <property type="match status" value="1"/>
</dbReference>
<dbReference type="InterPro" id="IPR036680">
    <property type="entry name" value="SPOR-like_sf"/>
</dbReference>
<feature type="domain" description="SPOR" evidence="2">
    <location>
        <begin position="26"/>
        <end position="87"/>
    </location>
</feature>
<dbReference type="SUPFAM" id="SSF110997">
    <property type="entry name" value="Sporulation related repeat"/>
    <property type="match status" value="1"/>
</dbReference>
<name>A0A9D7F8U4_9RHOO</name>
<evidence type="ECO:0000259" key="2">
    <source>
        <dbReference type="Pfam" id="PF05036"/>
    </source>
</evidence>
<sequence>MTAAPSRAEPPVAMGQTPPAPPRLFTGYALQAGVFADPRRAEELHARLTLEGIPSTIEARVQVGPFKSREEAEATRMKLKAMGIDAVMLMPKGVKH</sequence>
<dbReference type="Proteomes" id="UP000886602">
    <property type="component" value="Unassembled WGS sequence"/>
</dbReference>
<feature type="region of interest" description="Disordered" evidence="1">
    <location>
        <begin position="1"/>
        <end position="21"/>
    </location>
</feature>
<organism evidence="3 4">
    <name type="scientific">Candidatus Propionivibrio dominans</name>
    <dbReference type="NCBI Taxonomy" id="2954373"/>
    <lineage>
        <taxon>Bacteria</taxon>
        <taxon>Pseudomonadati</taxon>
        <taxon>Pseudomonadota</taxon>
        <taxon>Betaproteobacteria</taxon>
        <taxon>Rhodocyclales</taxon>
        <taxon>Rhodocyclaceae</taxon>
        <taxon>Propionivibrio</taxon>
    </lineage>
</organism>
<dbReference type="GO" id="GO:0042834">
    <property type="term" value="F:peptidoglycan binding"/>
    <property type="evidence" value="ECO:0007669"/>
    <property type="project" value="InterPro"/>
</dbReference>
<protein>
    <submittedName>
        <fullName evidence="3">SPOR domain-containing protein</fullName>
    </submittedName>
</protein>